<dbReference type="RefSeq" id="XP_007763353.1">
    <property type="nucleotide sequence ID" value="XM_007765163.1"/>
</dbReference>
<protein>
    <submittedName>
        <fullName evidence="3">Uncharacterized protein</fullName>
    </submittedName>
</protein>
<dbReference type="OMA" id="MKRTMYG"/>
<feature type="compositionally biased region" description="Basic and acidic residues" evidence="2">
    <location>
        <begin position="403"/>
        <end position="412"/>
    </location>
</feature>
<dbReference type="OrthoDB" id="3258416at2759"/>
<gene>
    <name evidence="3" type="ORF">CONPUDRAFT_161311</name>
</gene>
<evidence type="ECO:0000313" key="4">
    <source>
        <dbReference type="Proteomes" id="UP000053558"/>
    </source>
</evidence>
<comment type="caution">
    <text evidence="3">The sequence shown here is derived from an EMBL/GenBank/DDBJ whole genome shotgun (WGS) entry which is preliminary data.</text>
</comment>
<feature type="compositionally biased region" description="Polar residues" evidence="2">
    <location>
        <begin position="95"/>
        <end position="104"/>
    </location>
</feature>
<dbReference type="EMBL" id="JH711573">
    <property type="protein sequence ID" value="EIW86590.1"/>
    <property type="molecule type" value="Genomic_DNA"/>
</dbReference>
<keyword evidence="4" id="KW-1185">Reference proteome</keyword>
<name>A0A5M3N5A0_CONPW</name>
<sequence length="595" mass="63709">MVHVPSRKQLEVMKRVDIQRLCKDFGVKANLKTEALIDLLVDASSPLPPRPTTIHPHRPSRIPSRTSARQRNRSNGSMVVHGSDEERTVPPKPSTIETHQSSLPPTDIHSRKAKVTQYRLGVGRPTAAGGSGARIVTRSSNSSKGSKPGPSARPAQVTGAPIVEEEDVRSLASKVNDLARDNSVGASVPTPRSTNERRPALPVASLESMHQVVAEAMKPLKKENESQKQELKNLQQKVESLVEDFETKIRVLSSEIDKLRERVPRASIHETHRAPMPPPTPKRVRTPPQPSALGGPFIERPSVHDASTSYWPPASTSKSPERPPAFVPSLLGKRPRDSITSDATGLFEQGDEYELTDEQLAKLVPRPPPKRAKIQGDSDVAGGSSGAHMDIDGGGQDPSISGDIERINDDTRTMGSPPPAERLPDFFATSPTPTGDGAGPSMMDVHSYNFNFLPTATPAPNSLPLAMGTFPYPEPPTSPSPADRPNSRTSQRFTFGIGRGSTGRTQPPTSAPSEVAGAGSGTVDPASLRSIRRQPSSSEIGAGFGLTNLATGDADMDDMPAVNRTMFGTELEGDTRFGDFGVDGVASGFWTGGRI</sequence>
<dbReference type="GeneID" id="19204517"/>
<feature type="compositionally biased region" description="Low complexity" evidence="2">
    <location>
        <begin position="139"/>
        <end position="150"/>
    </location>
</feature>
<dbReference type="Proteomes" id="UP000053558">
    <property type="component" value="Unassembled WGS sequence"/>
</dbReference>
<feature type="region of interest" description="Disordered" evidence="2">
    <location>
        <begin position="268"/>
        <end position="350"/>
    </location>
</feature>
<feature type="compositionally biased region" description="Polar residues" evidence="2">
    <location>
        <begin position="502"/>
        <end position="512"/>
    </location>
</feature>
<feature type="compositionally biased region" description="Polar residues" evidence="2">
    <location>
        <begin position="63"/>
        <end position="77"/>
    </location>
</feature>
<reference evidence="4" key="1">
    <citation type="journal article" date="2012" name="Science">
        <title>The Paleozoic origin of enzymatic lignin decomposition reconstructed from 31 fungal genomes.</title>
        <authorList>
            <person name="Floudas D."/>
            <person name="Binder M."/>
            <person name="Riley R."/>
            <person name="Barry K."/>
            <person name="Blanchette R.A."/>
            <person name="Henrissat B."/>
            <person name="Martinez A.T."/>
            <person name="Otillar R."/>
            <person name="Spatafora J.W."/>
            <person name="Yadav J.S."/>
            <person name="Aerts A."/>
            <person name="Benoit I."/>
            <person name="Boyd A."/>
            <person name="Carlson A."/>
            <person name="Copeland A."/>
            <person name="Coutinho P.M."/>
            <person name="de Vries R.P."/>
            <person name="Ferreira P."/>
            <person name="Findley K."/>
            <person name="Foster B."/>
            <person name="Gaskell J."/>
            <person name="Glotzer D."/>
            <person name="Gorecki P."/>
            <person name="Heitman J."/>
            <person name="Hesse C."/>
            <person name="Hori C."/>
            <person name="Igarashi K."/>
            <person name="Jurgens J.A."/>
            <person name="Kallen N."/>
            <person name="Kersten P."/>
            <person name="Kohler A."/>
            <person name="Kuees U."/>
            <person name="Kumar T.K.A."/>
            <person name="Kuo A."/>
            <person name="LaButti K."/>
            <person name="Larrondo L.F."/>
            <person name="Lindquist E."/>
            <person name="Ling A."/>
            <person name="Lombard V."/>
            <person name="Lucas S."/>
            <person name="Lundell T."/>
            <person name="Martin R."/>
            <person name="McLaughlin D.J."/>
            <person name="Morgenstern I."/>
            <person name="Morin E."/>
            <person name="Murat C."/>
            <person name="Nagy L.G."/>
            <person name="Nolan M."/>
            <person name="Ohm R.A."/>
            <person name="Patyshakuliyeva A."/>
            <person name="Rokas A."/>
            <person name="Ruiz-Duenas F.J."/>
            <person name="Sabat G."/>
            <person name="Salamov A."/>
            <person name="Samejima M."/>
            <person name="Schmutz J."/>
            <person name="Slot J.C."/>
            <person name="St John F."/>
            <person name="Stenlid J."/>
            <person name="Sun H."/>
            <person name="Sun S."/>
            <person name="Syed K."/>
            <person name="Tsang A."/>
            <person name="Wiebenga A."/>
            <person name="Young D."/>
            <person name="Pisabarro A."/>
            <person name="Eastwood D.C."/>
            <person name="Martin F."/>
            <person name="Cullen D."/>
            <person name="Grigoriev I.V."/>
            <person name="Hibbett D.S."/>
        </authorList>
    </citation>
    <scope>NUCLEOTIDE SEQUENCE [LARGE SCALE GENOMIC DNA]</scope>
    <source>
        <strain evidence="4">RWD-64-598 SS2</strain>
    </source>
</reference>
<feature type="region of interest" description="Disordered" evidence="2">
    <location>
        <begin position="48"/>
        <end position="200"/>
    </location>
</feature>
<accession>A0A5M3N5A0</accession>
<dbReference type="KEGG" id="cput:CONPUDRAFT_161311"/>
<feature type="coiled-coil region" evidence="1">
    <location>
        <begin position="217"/>
        <end position="262"/>
    </location>
</feature>
<keyword evidence="1" id="KW-0175">Coiled coil</keyword>
<proteinExistence type="predicted"/>
<evidence type="ECO:0000313" key="3">
    <source>
        <dbReference type="EMBL" id="EIW86590.1"/>
    </source>
</evidence>
<evidence type="ECO:0000256" key="1">
    <source>
        <dbReference type="SAM" id="Coils"/>
    </source>
</evidence>
<organism evidence="3 4">
    <name type="scientific">Coniophora puteana (strain RWD-64-598)</name>
    <name type="common">Brown rot fungus</name>
    <dbReference type="NCBI Taxonomy" id="741705"/>
    <lineage>
        <taxon>Eukaryota</taxon>
        <taxon>Fungi</taxon>
        <taxon>Dikarya</taxon>
        <taxon>Basidiomycota</taxon>
        <taxon>Agaricomycotina</taxon>
        <taxon>Agaricomycetes</taxon>
        <taxon>Agaricomycetidae</taxon>
        <taxon>Boletales</taxon>
        <taxon>Coniophorineae</taxon>
        <taxon>Coniophoraceae</taxon>
        <taxon>Coniophora</taxon>
    </lineage>
</organism>
<feature type="compositionally biased region" description="Polar residues" evidence="2">
    <location>
        <begin position="305"/>
        <end position="318"/>
    </location>
</feature>
<feature type="region of interest" description="Disordered" evidence="2">
    <location>
        <begin position="468"/>
        <end position="545"/>
    </location>
</feature>
<evidence type="ECO:0000256" key="2">
    <source>
        <dbReference type="SAM" id="MobiDB-lite"/>
    </source>
</evidence>
<feature type="region of interest" description="Disordered" evidence="2">
    <location>
        <begin position="366"/>
        <end position="438"/>
    </location>
</feature>
<dbReference type="AlphaFoldDB" id="A0A5M3N5A0"/>